<comment type="similarity">
    <text evidence="3">Belongs to the glycosyl hydrolase 25 family.</text>
</comment>
<dbReference type="SUPFAM" id="SSF69318">
    <property type="entry name" value="Integrin alpha N-terminal domain"/>
    <property type="match status" value="2"/>
</dbReference>
<evidence type="ECO:0000256" key="3">
    <source>
        <dbReference type="ARBA" id="ARBA00010646"/>
    </source>
</evidence>
<dbReference type="CDD" id="cd06412">
    <property type="entry name" value="GH25_CH-type"/>
    <property type="match status" value="1"/>
</dbReference>
<feature type="signal peptide" evidence="14">
    <location>
        <begin position="1"/>
        <end position="31"/>
    </location>
</feature>
<dbReference type="Pfam" id="PF01183">
    <property type="entry name" value="Glyco_hydro_25"/>
    <property type="match status" value="1"/>
</dbReference>
<evidence type="ECO:0000256" key="4">
    <source>
        <dbReference type="ARBA" id="ARBA00012732"/>
    </source>
</evidence>
<dbReference type="Gene3D" id="2.130.10.130">
    <property type="entry name" value="Integrin alpha, N-terminal"/>
    <property type="match status" value="3"/>
</dbReference>
<evidence type="ECO:0000256" key="6">
    <source>
        <dbReference type="ARBA" id="ARBA00022529"/>
    </source>
</evidence>
<dbReference type="InterPro" id="IPR018077">
    <property type="entry name" value="Glyco_hydro_fam25_subgr"/>
</dbReference>
<evidence type="ECO:0000256" key="8">
    <source>
        <dbReference type="ARBA" id="ARBA00022729"/>
    </source>
</evidence>
<accession>A0AAU7G9S8</accession>
<dbReference type="PANTHER" id="PTHR44103:SF1">
    <property type="entry name" value="PROPROTEIN CONVERTASE P"/>
    <property type="match status" value="1"/>
</dbReference>
<evidence type="ECO:0000256" key="7">
    <source>
        <dbReference type="ARBA" id="ARBA00022638"/>
    </source>
</evidence>
<dbReference type="SUPFAM" id="SSF51445">
    <property type="entry name" value="(Trans)glycosidases"/>
    <property type="match status" value="1"/>
</dbReference>
<dbReference type="EMBL" id="CP157390">
    <property type="protein sequence ID" value="XBM47612.1"/>
    <property type="molecule type" value="Genomic_DNA"/>
</dbReference>
<dbReference type="FunFam" id="3.20.20.80:FF:000060">
    <property type="entry name" value="Lysozyme M1"/>
    <property type="match status" value="1"/>
</dbReference>
<keyword evidence="10" id="KW-1015">Disulfide bond</keyword>
<dbReference type="Gene3D" id="3.20.20.80">
    <property type="entry name" value="Glycosidases"/>
    <property type="match status" value="1"/>
</dbReference>
<comment type="catalytic activity">
    <reaction evidence="1">
        <text>Hydrolysis of (1-&gt;4)-beta-linkages between N-acetylmuramic acid and N-acetyl-D-glucosamine residues in a peptidoglycan and between N-acetyl-D-glucosamine residues in chitodextrins.</text>
        <dbReference type="EC" id="3.2.1.17"/>
    </reaction>
</comment>
<evidence type="ECO:0000256" key="10">
    <source>
        <dbReference type="ARBA" id="ARBA00023157"/>
    </source>
</evidence>
<dbReference type="InterPro" id="IPR013517">
    <property type="entry name" value="FG-GAP"/>
</dbReference>
<dbReference type="InterPro" id="IPR002053">
    <property type="entry name" value="Glyco_hydro_25"/>
</dbReference>
<keyword evidence="9" id="KW-0378">Hydrolase</keyword>
<proteinExistence type="inferred from homology"/>
<evidence type="ECO:0000256" key="5">
    <source>
        <dbReference type="ARBA" id="ARBA00022525"/>
    </source>
</evidence>
<feature type="compositionally biased region" description="Low complexity" evidence="13">
    <location>
        <begin position="46"/>
        <end position="59"/>
    </location>
</feature>
<evidence type="ECO:0000256" key="9">
    <source>
        <dbReference type="ARBA" id="ARBA00022801"/>
    </source>
</evidence>
<protein>
    <recommendedName>
        <fullName evidence="4">lysozyme</fullName>
        <ecNumber evidence="4">3.2.1.17</ecNumber>
    </recommendedName>
</protein>
<dbReference type="PROSITE" id="PS51904">
    <property type="entry name" value="GLYCOSYL_HYDROL_F25_2"/>
    <property type="match status" value="1"/>
</dbReference>
<sequence length="903" mass="92326">MPRRIPRALLPLLVGALATGLTVTGAAPALATSGPGSAGEPATTQGSAATATPESGAPEPTAPTPEPTPSATGTPSPSASPAPAPTTSPAPSASSQVEIAEDPSLATQNAARNHAMGSTIAANDPNSSAKSARGLSSFAGGLPPGVPGLDVSGWQVLTAANWRTIAANGAKFVYVKATESTDYKSSQFAEQYNDSYAAGLIHGAYHFATPNTSSGATQANYFVNNGGGWSADGRTLPPLLDIEYNPYGATCYGLSAAEMVSWIRDFSNTILARTGRLPAIYSTTDWWTRCTGNNPGFGANPLFIARYPSNISSGAGTLPAGWSNYSIWQYASSGIFPGDQDTFNGTLANLQQFASNGPIVEPMAAPVIGVGDFNGDGKPDLIGRRSNGALLFYAGTGSVTGMSTGYQSAQQIGTGWGVYDALVGTGDLNGDGKPDLLARRTNGTLWFYAGTGRVGGGSEGYAAAVQVGSGYDQYSQLVGAGDFTGDGKADVLGVKPDGTLWLLPGTGRAVANGIFGTPTQIGSSWNTWKVLLGVGDLDRDGKPDLVGIRADGTAGFYSGTWSAPYYKVAVPITIPGVSSTDVFAAPGDFDGDGIPDLLDRTVSGELRFIGGGQIAEGYAAGRVLSQNWASTSQVIPAGDIDGDGKPDVLTTGTDGSLYLHPGTRTSTVFGASVKIGSNWTVYSRVVATGDFNGDKKPDFLGIRPDGTLWFYAGTGKVGSGDEGYAKAVQIGHGWNVYSSIVGVGDLNGDGKNDLVAVRPDGVAMFYAGTGIADATHEGYKPAVQLGTGWNGGADLIGPKDFSGDGKADLITRTPDGTVTLKLGTGTVNGAKTFSRNALIGRGWSIFSSVAGVGDLDGDGKNDLVAVRPDGTVYFYSGTGDAGAVTTGYAKAAVAIGRGWDIFR</sequence>
<dbReference type="GO" id="GO:0005576">
    <property type="term" value="C:extracellular region"/>
    <property type="evidence" value="ECO:0007669"/>
    <property type="project" value="UniProtKB-SubCell"/>
</dbReference>
<evidence type="ECO:0000256" key="14">
    <source>
        <dbReference type="SAM" id="SignalP"/>
    </source>
</evidence>
<dbReference type="GO" id="GO:0003796">
    <property type="term" value="F:lysozyme activity"/>
    <property type="evidence" value="ECO:0007669"/>
    <property type="project" value="UniProtKB-EC"/>
</dbReference>
<evidence type="ECO:0000256" key="1">
    <source>
        <dbReference type="ARBA" id="ARBA00000632"/>
    </source>
</evidence>
<feature type="chain" id="PRO_5043772770" description="lysozyme" evidence="14">
    <location>
        <begin position="32"/>
        <end position="903"/>
    </location>
</feature>
<dbReference type="SMART" id="SM00641">
    <property type="entry name" value="Glyco_25"/>
    <property type="match status" value="1"/>
</dbReference>
<dbReference type="Pfam" id="PF13517">
    <property type="entry name" value="FG-GAP_3"/>
    <property type="match status" value="4"/>
</dbReference>
<dbReference type="EC" id="3.2.1.17" evidence="4"/>
<feature type="region of interest" description="Disordered" evidence="13">
    <location>
        <begin position="27"/>
        <end position="99"/>
    </location>
</feature>
<keyword evidence="5" id="KW-0964">Secreted</keyword>
<dbReference type="InterPro" id="IPR028994">
    <property type="entry name" value="Integrin_alpha_N"/>
</dbReference>
<name>A0AAU7G9S8_9MICO</name>
<keyword evidence="8 14" id="KW-0732">Signal</keyword>
<evidence type="ECO:0000256" key="13">
    <source>
        <dbReference type="SAM" id="MobiDB-lite"/>
    </source>
</evidence>
<dbReference type="AlphaFoldDB" id="A0AAU7G9S8"/>
<dbReference type="RefSeq" id="WP_348787583.1">
    <property type="nucleotide sequence ID" value="NZ_CP157390.1"/>
</dbReference>
<keyword evidence="6" id="KW-0929">Antimicrobial</keyword>
<dbReference type="GO" id="GO:0009253">
    <property type="term" value="P:peptidoglycan catabolic process"/>
    <property type="evidence" value="ECO:0007669"/>
    <property type="project" value="InterPro"/>
</dbReference>
<comment type="function">
    <text evidence="12">This enzyme has both lysozyme (acetylmuramidase) and diacetylmuramidase activities.</text>
</comment>
<organism evidence="15">
    <name type="scientific">Leifsonia sp. NPDC080035</name>
    <dbReference type="NCBI Taxonomy" id="3143936"/>
    <lineage>
        <taxon>Bacteria</taxon>
        <taxon>Bacillati</taxon>
        <taxon>Actinomycetota</taxon>
        <taxon>Actinomycetes</taxon>
        <taxon>Micrococcales</taxon>
        <taxon>Microbacteriaceae</taxon>
        <taxon>Leifsonia</taxon>
    </lineage>
</organism>
<dbReference type="InterPro" id="IPR017853">
    <property type="entry name" value="GH"/>
</dbReference>
<evidence type="ECO:0000256" key="12">
    <source>
        <dbReference type="ARBA" id="ARBA00055588"/>
    </source>
</evidence>
<feature type="compositionally biased region" description="Pro residues" evidence="13">
    <location>
        <begin position="78"/>
        <end position="88"/>
    </location>
</feature>
<keyword evidence="11" id="KW-0326">Glycosidase</keyword>
<dbReference type="PANTHER" id="PTHR44103">
    <property type="entry name" value="PROPROTEIN CONVERTASE P"/>
    <property type="match status" value="1"/>
</dbReference>
<comment type="subcellular location">
    <subcellularLocation>
        <location evidence="2">Secreted</location>
    </subcellularLocation>
</comment>
<dbReference type="GO" id="GO:0042742">
    <property type="term" value="P:defense response to bacterium"/>
    <property type="evidence" value="ECO:0007669"/>
    <property type="project" value="UniProtKB-KW"/>
</dbReference>
<reference evidence="15" key="1">
    <citation type="submission" date="2024-05" db="EMBL/GenBank/DDBJ databases">
        <title>The Natural Products Discovery Center: Release of the First 8490 Sequenced Strains for Exploring Actinobacteria Biosynthetic Diversity.</title>
        <authorList>
            <person name="Kalkreuter E."/>
            <person name="Kautsar S.A."/>
            <person name="Yang D."/>
            <person name="Bader C.D."/>
            <person name="Teijaro C.N."/>
            <person name="Fluegel L."/>
            <person name="Davis C.M."/>
            <person name="Simpson J.R."/>
            <person name="Lauterbach L."/>
            <person name="Steele A.D."/>
            <person name="Gui C."/>
            <person name="Meng S."/>
            <person name="Li G."/>
            <person name="Viehrig K."/>
            <person name="Ye F."/>
            <person name="Su P."/>
            <person name="Kiefer A.F."/>
            <person name="Nichols A."/>
            <person name="Cepeda A.J."/>
            <person name="Yan W."/>
            <person name="Fan B."/>
            <person name="Jiang Y."/>
            <person name="Adhikari A."/>
            <person name="Zheng C.-J."/>
            <person name="Schuster L."/>
            <person name="Cowan T.M."/>
            <person name="Smanski M.J."/>
            <person name="Chevrette M.G."/>
            <person name="de Carvalho L.P.S."/>
            <person name="Shen B."/>
        </authorList>
    </citation>
    <scope>NUCLEOTIDE SEQUENCE</scope>
    <source>
        <strain evidence="15">NPDC080035</strain>
    </source>
</reference>
<evidence type="ECO:0000256" key="11">
    <source>
        <dbReference type="ARBA" id="ARBA00023295"/>
    </source>
</evidence>
<gene>
    <name evidence="15" type="ORF">AAME72_16265</name>
</gene>
<evidence type="ECO:0000256" key="2">
    <source>
        <dbReference type="ARBA" id="ARBA00004613"/>
    </source>
</evidence>
<dbReference type="GO" id="GO:0031640">
    <property type="term" value="P:killing of cells of another organism"/>
    <property type="evidence" value="ECO:0007669"/>
    <property type="project" value="UniProtKB-KW"/>
</dbReference>
<dbReference type="GO" id="GO:0016998">
    <property type="term" value="P:cell wall macromolecule catabolic process"/>
    <property type="evidence" value="ECO:0007669"/>
    <property type="project" value="InterPro"/>
</dbReference>
<keyword evidence="7" id="KW-0081">Bacteriolytic enzyme</keyword>
<evidence type="ECO:0000313" key="15">
    <source>
        <dbReference type="EMBL" id="XBM47612.1"/>
    </source>
</evidence>